<organism evidence="11 12">
    <name type="scientific">Planomonospora alba</name>
    <dbReference type="NCBI Taxonomy" id="161354"/>
    <lineage>
        <taxon>Bacteria</taxon>
        <taxon>Bacillati</taxon>
        <taxon>Actinomycetota</taxon>
        <taxon>Actinomycetes</taxon>
        <taxon>Streptosporangiales</taxon>
        <taxon>Streptosporangiaceae</taxon>
        <taxon>Planomonospora</taxon>
    </lineage>
</organism>
<feature type="compositionally biased region" description="Polar residues" evidence="6">
    <location>
        <begin position="297"/>
        <end position="314"/>
    </location>
</feature>
<evidence type="ECO:0000256" key="8">
    <source>
        <dbReference type="SAM" id="SignalP"/>
    </source>
</evidence>
<comment type="similarity">
    <text evidence="4">Belongs to the methyl-accepting chemotaxis (MCP) protein family.</text>
</comment>
<dbReference type="InterPro" id="IPR003660">
    <property type="entry name" value="HAMP_dom"/>
</dbReference>
<dbReference type="Proteomes" id="UP001500320">
    <property type="component" value="Unassembled WGS sequence"/>
</dbReference>
<keyword evidence="7" id="KW-0472">Membrane</keyword>
<evidence type="ECO:0000256" key="3">
    <source>
        <dbReference type="ARBA" id="ARBA00023224"/>
    </source>
</evidence>
<dbReference type="EMBL" id="BAAAUT010000035">
    <property type="protein sequence ID" value="GAA3147174.1"/>
    <property type="molecule type" value="Genomic_DNA"/>
</dbReference>
<dbReference type="Gene3D" id="1.10.287.950">
    <property type="entry name" value="Methyl-accepting chemotaxis protein"/>
    <property type="match status" value="1"/>
</dbReference>
<name>A0ABP6NG47_9ACTN</name>
<dbReference type="InterPro" id="IPR004090">
    <property type="entry name" value="Chemotax_Me-accpt_rcpt"/>
</dbReference>
<evidence type="ECO:0000256" key="2">
    <source>
        <dbReference type="ARBA" id="ARBA00022989"/>
    </source>
</evidence>
<evidence type="ECO:0000259" key="9">
    <source>
        <dbReference type="PROSITE" id="PS50111"/>
    </source>
</evidence>
<dbReference type="Pfam" id="PF00672">
    <property type="entry name" value="HAMP"/>
    <property type="match status" value="1"/>
</dbReference>
<evidence type="ECO:0000256" key="6">
    <source>
        <dbReference type="SAM" id="MobiDB-lite"/>
    </source>
</evidence>
<evidence type="ECO:0000259" key="10">
    <source>
        <dbReference type="PROSITE" id="PS50885"/>
    </source>
</evidence>
<dbReference type="SMART" id="SM00304">
    <property type="entry name" value="HAMP"/>
    <property type="match status" value="1"/>
</dbReference>
<evidence type="ECO:0000256" key="4">
    <source>
        <dbReference type="ARBA" id="ARBA00029447"/>
    </source>
</evidence>
<keyword evidence="8" id="KW-0732">Signal</keyword>
<dbReference type="RefSeq" id="WP_344862221.1">
    <property type="nucleotide sequence ID" value="NZ_BAAAUT010000035.1"/>
</dbReference>
<evidence type="ECO:0000256" key="7">
    <source>
        <dbReference type="SAM" id="Phobius"/>
    </source>
</evidence>
<dbReference type="Pfam" id="PF00015">
    <property type="entry name" value="MCPsignal"/>
    <property type="match status" value="1"/>
</dbReference>
<dbReference type="PRINTS" id="PR00260">
    <property type="entry name" value="CHEMTRNSDUCR"/>
</dbReference>
<dbReference type="SMART" id="SM00283">
    <property type="entry name" value="MA"/>
    <property type="match status" value="1"/>
</dbReference>
<dbReference type="CDD" id="cd06225">
    <property type="entry name" value="HAMP"/>
    <property type="match status" value="1"/>
</dbReference>
<feature type="domain" description="HAMP" evidence="10">
    <location>
        <begin position="223"/>
        <end position="275"/>
    </location>
</feature>
<dbReference type="PROSITE" id="PS50885">
    <property type="entry name" value="HAMP"/>
    <property type="match status" value="1"/>
</dbReference>
<sequence>MISLVRRFRLRTRLFAAFGVLCVLLAAMAAVGVQQADNQREVTQRVGQMQVLTREVMELKFRDADVSGWQVAYAWDVPFIGGAAATADDSPNRKGFLDSAAALEEELEAVHTGYLTPSEKALFEQIRTSFDEFLGHDRQVVALFRQDTDAAVKQANALITGAGYEAYYEILESTTQLIDSVKARADAAQTEAEDTAAGARTAMLAGVALSLAAAVALAALITASVTRPARQVADGLRTLARRDLSAALSEDGDDELADMARAFNQAGAAIGQALAGVGERTGALTDAGRQLSSLSQRLDGQATGTSTKAEQVSRSAGEVSAHVNTLAAAAEQMNAAIEEISRNTSAAATVAADAVTSARTTSETVGQLSEAGTEIGKIVKTITSIAEQTNLLALNATIEAARAGEAGKGFAVVAGEVKDLAQETAKATEDITAKIASIRQETARATDAITEISQIVERVAEIQTTIAAAVEQQSATTGEINRSVTELAGSSGRIAATIADVAETAAATTGEASATQRAAAELTSVSAELQRIVSSFRL</sequence>
<dbReference type="InterPro" id="IPR004089">
    <property type="entry name" value="MCPsignal_dom"/>
</dbReference>
<evidence type="ECO:0000256" key="5">
    <source>
        <dbReference type="PROSITE-ProRule" id="PRU00284"/>
    </source>
</evidence>
<feature type="domain" description="Methyl-accepting transducer" evidence="9">
    <location>
        <begin position="280"/>
        <end position="509"/>
    </location>
</feature>
<feature type="region of interest" description="Disordered" evidence="6">
    <location>
        <begin position="297"/>
        <end position="316"/>
    </location>
</feature>
<feature type="signal peptide" evidence="8">
    <location>
        <begin position="1"/>
        <end position="29"/>
    </location>
</feature>
<evidence type="ECO:0008006" key="13">
    <source>
        <dbReference type="Google" id="ProtNLM"/>
    </source>
</evidence>
<feature type="transmembrane region" description="Helical" evidence="7">
    <location>
        <begin position="202"/>
        <end position="221"/>
    </location>
</feature>
<evidence type="ECO:0000256" key="1">
    <source>
        <dbReference type="ARBA" id="ARBA00022692"/>
    </source>
</evidence>
<feature type="chain" id="PRO_5045038286" description="Methyl-accepting chemotaxis protein" evidence="8">
    <location>
        <begin position="30"/>
        <end position="538"/>
    </location>
</feature>
<dbReference type="PANTHER" id="PTHR32089">
    <property type="entry name" value="METHYL-ACCEPTING CHEMOTAXIS PROTEIN MCPB"/>
    <property type="match status" value="1"/>
</dbReference>
<reference evidence="12" key="1">
    <citation type="journal article" date="2019" name="Int. J. Syst. Evol. Microbiol.">
        <title>The Global Catalogue of Microorganisms (GCM) 10K type strain sequencing project: providing services to taxonomists for standard genome sequencing and annotation.</title>
        <authorList>
            <consortium name="The Broad Institute Genomics Platform"/>
            <consortium name="The Broad Institute Genome Sequencing Center for Infectious Disease"/>
            <person name="Wu L."/>
            <person name="Ma J."/>
        </authorList>
    </citation>
    <scope>NUCLEOTIDE SEQUENCE [LARGE SCALE GENOMIC DNA]</scope>
    <source>
        <strain evidence="12">JCM 9373</strain>
    </source>
</reference>
<keyword evidence="12" id="KW-1185">Reference proteome</keyword>
<keyword evidence="2 7" id="KW-1133">Transmembrane helix</keyword>
<gene>
    <name evidence="11" type="ORF">GCM10010466_42730</name>
</gene>
<keyword evidence="3 5" id="KW-0807">Transducer</keyword>
<dbReference type="PROSITE" id="PS50111">
    <property type="entry name" value="CHEMOTAXIS_TRANSDUC_2"/>
    <property type="match status" value="1"/>
</dbReference>
<keyword evidence="1 7" id="KW-0812">Transmembrane</keyword>
<protein>
    <recommendedName>
        <fullName evidence="13">Methyl-accepting chemotaxis protein</fullName>
    </recommendedName>
</protein>
<proteinExistence type="inferred from homology"/>
<accession>A0ABP6NG47</accession>
<evidence type="ECO:0000313" key="12">
    <source>
        <dbReference type="Proteomes" id="UP001500320"/>
    </source>
</evidence>
<dbReference type="PANTHER" id="PTHR32089:SF112">
    <property type="entry name" value="LYSOZYME-LIKE PROTEIN-RELATED"/>
    <property type="match status" value="1"/>
</dbReference>
<evidence type="ECO:0000313" key="11">
    <source>
        <dbReference type="EMBL" id="GAA3147174.1"/>
    </source>
</evidence>
<comment type="caution">
    <text evidence="11">The sequence shown here is derived from an EMBL/GenBank/DDBJ whole genome shotgun (WGS) entry which is preliminary data.</text>
</comment>
<dbReference type="SUPFAM" id="SSF58104">
    <property type="entry name" value="Methyl-accepting chemotaxis protein (MCP) signaling domain"/>
    <property type="match status" value="1"/>
</dbReference>